<reference evidence="3" key="1">
    <citation type="submission" date="2017-02" db="UniProtKB">
        <authorList>
            <consortium name="WormBaseParasite"/>
        </authorList>
    </citation>
    <scope>IDENTIFICATION</scope>
</reference>
<dbReference type="OrthoDB" id="360653at2759"/>
<gene>
    <name evidence="1" type="ORF">ASIM_LOCUS6580</name>
</gene>
<organism evidence="3">
    <name type="scientific">Anisakis simplex</name>
    <name type="common">Herring worm</name>
    <dbReference type="NCBI Taxonomy" id="6269"/>
    <lineage>
        <taxon>Eukaryota</taxon>
        <taxon>Metazoa</taxon>
        <taxon>Ecdysozoa</taxon>
        <taxon>Nematoda</taxon>
        <taxon>Chromadorea</taxon>
        <taxon>Rhabditida</taxon>
        <taxon>Spirurina</taxon>
        <taxon>Ascaridomorpha</taxon>
        <taxon>Ascaridoidea</taxon>
        <taxon>Anisakidae</taxon>
        <taxon>Anisakis</taxon>
        <taxon>Anisakis simplex complex</taxon>
    </lineage>
</organism>
<dbReference type="Proteomes" id="UP000267096">
    <property type="component" value="Unassembled WGS sequence"/>
</dbReference>
<reference evidence="1 2" key="2">
    <citation type="submission" date="2018-11" db="EMBL/GenBank/DDBJ databases">
        <authorList>
            <consortium name="Pathogen Informatics"/>
        </authorList>
    </citation>
    <scope>NUCLEOTIDE SEQUENCE [LARGE SCALE GENOMIC DNA]</scope>
</reference>
<dbReference type="WBParaSite" id="ASIM_0000680501-mRNA-1">
    <property type="protein sequence ID" value="ASIM_0000680501-mRNA-1"/>
    <property type="gene ID" value="ASIM_0000680501"/>
</dbReference>
<evidence type="ECO:0000313" key="1">
    <source>
        <dbReference type="EMBL" id="VDK27343.1"/>
    </source>
</evidence>
<evidence type="ECO:0000313" key="3">
    <source>
        <dbReference type="WBParaSite" id="ASIM_0000680501-mRNA-1"/>
    </source>
</evidence>
<dbReference type="EMBL" id="UYRR01014527">
    <property type="protein sequence ID" value="VDK27343.1"/>
    <property type="molecule type" value="Genomic_DNA"/>
</dbReference>
<name>A0A0M3JGP9_ANISI</name>
<protein>
    <submittedName>
        <fullName evidence="3">Importin-5</fullName>
    </submittedName>
</protein>
<evidence type="ECO:0000313" key="2">
    <source>
        <dbReference type="Proteomes" id="UP000267096"/>
    </source>
</evidence>
<accession>A0A0M3JGP9</accession>
<sequence>MSTVLNKIAEKTESEHVDLVLELFYELSSASSFDIWVMPVFGRFAQKIIEEKNDAELPKIFKFYAILCAKRKPLTKTIGNCLRRL</sequence>
<keyword evidence="2" id="KW-1185">Reference proteome</keyword>
<dbReference type="AlphaFoldDB" id="A0A0M3JGP9"/>
<proteinExistence type="predicted"/>